<name>A0A544TT70_9BACI</name>
<keyword evidence="2" id="KW-1185">Reference proteome</keyword>
<organism evidence="1 2">
    <name type="scientific">Psychrobacillus vulpis</name>
    <dbReference type="NCBI Taxonomy" id="2325572"/>
    <lineage>
        <taxon>Bacteria</taxon>
        <taxon>Bacillati</taxon>
        <taxon>Bacillota</taxon>
        <taxon>Bacilli</taxon>
        <taxon>Bacillales</taxon>
        <taxon>Bacillaceae</taxon>
        <taxon>Psychrobacillus</taxon>
    </lineage>
</organism>
<accession>A0A544TT70</accession>
<dbReference type="Proteomes" id="UP000316626">
    <property type="component" value="Unassembled WGS sequence"/>
</dbReference>
<evidence type="ECO:0008006" key="3">
    <source>
        <dbReference type="Google" id="ProtNLM"/>
    </source>
</evidence>
<evidence type="ECO:0000313" key="1">
    <source>
        <dbReference type="EMBL" id="TQR20634.1"/>
    </source>
</evidence>
<dbReference type="AlphaFoldDB" id="A0A544TT70"/>
<sequence>MKLACLHAHYSNIDYIESALSSDQIELIHFVDPGLMNLLTSDGRLQKFEAQNKVNEQIEWIAKSNIDAILITCTNYIALLNDSQLSESIPIIKIDEPFFEVICNIKDSQVIFFTNAATVSGTMERLHQYAKSHQKELDVEAFVIDNAFELLMRGLKEEYNQEVSKSLKNAIKDGKKVISVAQLSMVQASTNVENETSTIIINPLNALVTHFTT</sequence>
<dbReference type="GO" id="GO:0016855">
    <property type="term" value="F:racemase and epimerase activity, acting on amino acids and derivatives"/>
    <property type="evidence" value="ECO:0007669"/>
    <property type="project" value="InterPro"/>
</dbReference>
<proteinExistence type="predicted"/>
<dbReference type="OrthoDB" id="2910128at2"/>
<dbReference type="InterPro" id="IPR001920">
    <property type="entry name" value="Asp/Glu_race"/>
</dbReference>
<comment type="caution">
    <text evidence="1">The sequence shown here is derived from an EMBL/GenBank/DDBJ whole genome shotgun (WGS) entry which is preliminary data.</text>
</comment>
<dbReference type="EMBL" id="VDGI01000004">
    <property type="protein sequence ID" value="TQR20634.1"/>
    <property type="molecule type" value="Genomic_DNA"/>
</dbReference>
<gene>
    <name evidence="1" type="ORF">FG384_05930</name>
</gene>
<protein>
    <recommendedName>
        <fullName evidence="3">Aspartate/glutamate racemase family protein</fullName>
    </recommendedName>
</protein>
<dbReference type="Gene3D" id="3.40.50.1860">
    <property type="match status" value="1"/>
</dbReference>
<dbReference type="RefSeq" id="WP_142641673.1">
    <property type="nucleotide sequence ID" value="NZ_VDGI01000004.1"/>
</dbReference>
<reference evidence="1 2" key="1">
    <citation type="submission" date="2019-06" db="EMBL/GenBank/DDBJ databases">
        <title>Psychrobacillus vulpis sp. nov., a new species isolated from feces of a red fox that inhabits in The Tablas de Daimiel Natural Park, Albacete, Spain.</title>
        <authorList>
            <person name="Rodriguez M."/>
            <person name="Reina J.C."/>
            <person name="Bejar V."/>
            <person name="Llamas I."/>
        </authorList>
    </citation>
    <scope>NUCLEOTIDE SEQUENCE [LARGE SCALE GENOMIC DNA]</scope>
    <source>
        <strain evidence="1 2">Z8</strain>
    </source>
</reference>
<evidence type="ECO:0000313" key="2">
    <source>
        <dbReference type="Proteomes" id="UP000316626"/>
    </source>
</evidence>